<dbReference type="AlphaFoldDB" id="A0A918MDN5"/>
<reference evidence="2" key="2">
    <citation type="submission" date="2020-09" db="EMBL/GenBank/DDBJ databases">
        <authorList>
            <person name="Sun Q."/>
            <person name="Ohkuma M."/>
        </authorList>
    </citation>
    <scope>NUCLEOTIDE SEQUENCE</scope>
    <source>
        <strain evidence="2">JCM 4369</strain>
    </source>
</reference>
<feature type="compositionally biased region" description="Basic and acidic residues" evidence="1">
    <location>
        <begin position="7"/>
        <end position="31"/>
    </location>
</feature>
<keyword evidence="3" id="KW-1185">Reference proteome</keyword>
<reference evidence="2" key="1">
    <citation type="journal article" date="2014" name="Int. J. Syst. Evol. Microbiol.">
        <title>Complete genome sequence of Corynebacterium casei LMG S-19264T (=DSM 44701T), isolated from a smear-ripened cheese.</title>
        <authorList>
            <consortium name="US DOE Joint Genome Institute (JGI-PGF)"/>
            <person name="Walter F."/>
            <person name="Albersmeier A."/>
            <person name="Kalinowski J."/>
            <person name="Ruckert C."/>
        </authorList>
    </citation>
    <scope>NUCLEOTIDE SEQUENCE</scope>
    <source>
        <strain evidence="2">JCM 4369</strain>
    </source>
</reference>
<evidence type="ECO:0000313" key="3">
    <source>
        <dbReference type="Proteomes" id="UP000618795"/>
    </source>
</evidence>
<name>A0A918MDN5_9ACTN</name>
<evidence type="ECO:0000313" key="2">
    <source>
        <dbReference type="EMBL" id="GGV07591.1"/>
    </source>
</evidence>
<evidence type="ECO:0000256" key="1">
    <source>
        <dbReference type="SAM" id="MobiDB-lite"/>
    </source>
</evidence>
<protein>
    <submittedName>
        <fullName evidence="2">Uncharacterized protein</fullName>
    </submittedName>
</protein>
<proteinExistence type="predicted"/>
<dbReference type="Proteomes" id="UP000618795">
    <property type="component" value="Unassembled WGS sequence"/>
</dbReference>
<sequence>MSDDEDRFPRHGADEHRQAGDRHRRAGDEFRGAGAGDEEELADAVLEEGLRQAAAVLDPVPDFLRQLALDAYALHDLDAQLAELTFDSLVDALPVRGVTDAPRMLTFRAGEVTVDVEVTDHGLIGQLLPPQSARIEVLGGPQTARQVTVDTLGRFSSDTAPAGPFALRLRTGAEVIVTEWLRA</sequence>
<comment type="caution">
    <text evidence="2">The sequence shown here is derived from an EMBL/GenBank/DDBJ whole genome shotgun (WGS) entry which is preliminary data.</text>
</comment>
<organism evidence="2 3">
    <name type="scientific">Streptomyces filipinensis</name>
    <dbReference type="NCBI Taxonomy" id="66887"/>
    <lineage>
        <taxon>Bacteria</taxon>
        <taxon>Bacillati</taxon>
        <taxon>Actinomycetota</taxon>
        <taxon>Actinomycetes</taxon>
        <taxon>Kitasatosporales</taxon>
        <taxon>Streptomycetaceae</taxon>
        <taxon>Streptomyces</taxon>
    </lineage>
</organism>
<gene>
    <name evidence="2" type="ORF">GCM10010260_51690</name>
</gene>
<feature type="region of interest" description="Disordered" evidence="1">
    <location>
        <begin position="1"/>
        <end position="38"/>
    </location>
</feature>
<dbReference type="EMBL" id="BMTD01000012">
    <property type="protein sequence ID" value="GGV07591.1"/>
    <property type="molecule type" value="Genomic_DNA"/>
</dbReference>
<accession>A0A918MDN5</accession>